<dbReference type="EMBL" id="HACA01002770">
    <property type="protein sequence ID" value="CDW20131.1"/>
    <property type="molecule type" value="Transcribed_RNA"/>
</dbReference>
<evidence type="ECO:0000313" key="1">
    <source>
        <dbReference type="EMBL" id="CDW20131.1"/>
    </source>
</evidence>
<accession>A0A0K2T3V7</accession>
<name>A0A0K2T3V7_LEPSM</name>
<proteinExistence type="predicted"/>
<protein>
    <submittedName>
        <fullName evidence="1">Uncharacterized protein</fullName>
    </submittedName>
</protein>
<dbReference type="AlphaFoldDB" id="A0A0K2T3V7"/>
<organism evidence="1">
    <name type="scientific">Lepeophtheirus salmonis</name>
    <name type="common">Salmon louse</name>
    <name type="synonym">Caligus salmonis</name>
    <dbReference type="NCBI Taxonomy" id="72036"/>
    <lineage>
        <taxon>Eukaryota</taxon>
        <taxon>Metazoa</taxon>
        <taxon>Ecdysozoa</taxon>
        <taxon>Arthropoda</taxon>
        <taxon>Crustacea</taxon>
        <taxon>Multicrustacea</taxon>
        <taxon>Hexanauplia</taxon>
        <taxon>Copepoda</taxon>
        <taxon>Siphonostomatoida</taxon>
        <taxon>Caligidae</taxon>
        <taxon>Lepeophtheirus</taxon>
    </lineage>
</organism>
<reference evidence="1" key="1">
    <citation type="submission" date="2014-05" db="EMBL/GenBank/DDBJ databases">
        <authorList>
            <person name="Chronopoulou M."/>
        </authorList>
    </citation>
    <scope>NUCLEOTIDE SEQUENCE</scope>
    <source>
        <tissue evidence="1">Whole organism</tissue>
    </source>
</reference>
<sequence>MKYCRRVDETGFIYNFFLILIISSAEKLQ</sequence>